<evidence type="ECO:0008006" key="5">
    <source>
        <dbReference type="Google" id="ProtNLM"/>
    </source>
</evidence>
<dbReference type="AlphaFoldDB" id="A0AAV9HN23"/>
<evidence type="ECO:0000313" key="3">
    <source>
        <dbReference type="EMBL" id="KAK4462139.1"/>
    </source>
</evidence>
<gene>
    <name evidence="3" type="ORF">QBC42DRAFT_251811</name>
</gene>
<accession>A0AAV9HN23</accession>
<dbReference type="Proteomes" id="UP001321749">
    <property type="component" value="Unassembled WGS sequence"/>
</dbReference>
<evidence type="ECO:0000256" key="2">
    <source>
        <dbReference type="SAM" id="Phobius"/>
    </source>
</evidence>
<proteinExistence type="predicted"/>
<reference evidence="3" key="1">
    <citation type="journal article" date="2023" name="Mol. Phylogenet. Evol.">
        <title>Genome-scale phylogeny and comparative genomics of the fungal order Sordariales.</title>
        <authorList>
            <person name="Hensen N."/>
            <person name="Bonometti L."/>
            <person name="Westerberg I."/>
            <person name="Brannstrom I.O."/>
            <person name="Guillou S."/>
            <person name="Cros-Aarteil S."/>
            <person name="Calhoun S."/>
            <person name="Haridas S."/>
            <person name="Kuo A."/>
            <person name="Mondo S."/>
            <person name="Pangilinan J."/>
            <person name="Riley R."/>
            <person name="LaButti K."/>
            <person name="Andreopoulos B."/>
            <person name="Lipzen A."/>
            <person name="Chen C."/>
            <person name="Yan M."/>
            <person name="Daum C."/>
            <person name="Ng V."/>
            <person name="Clum A."/>
            <person name="Steindorff A."/>
            <person name="Ohm R.A."/>
            <person name="Martin F."/>
            <person name="Silar P."/>
            <person name="Natvig D.O."/>
            <person name="Lalanne C."/>
            <person name="Gautier V."/>
            <person name="Ament-Velasquez S.L."/>
            <person name="Kruys A."/>
            <person name="Hutchinson M.I."/>
            <person name="Powell A.J."/>
            <person name="Barry K."/>
            <person name="Miller A.N."/>
            <person name="Grigoriev I.V."/>
            <person name="Debuchy R."/>
            <person name="Gladieux P."/>
            <person name="Hiltunen Thoren M."/>
            <person name="Johannesson H."/>
        </authorList>
    </citation>
    <scope>NUCLEOTIDE SEQUENCE</scope>
    <source>
        <strain evidence="3">PSN324</strain>
    </source>
</reference>
<keyword evidence="2" id="KW-0472">Membrane</keyword>
<feature type="compositionally biased region" description="Polar residues" evidence="1">
    <location>
        <begin position="242"/>
        <end position="251"/>
    </location>
</feature>
<keyword evidence="4" id="KW-1185">Reference proteome</keyword>
<reference evidence="3" key="2">
    <citation type="submission" date="2023-06" db="EMBL/GenBank/DDBJ databases">
        <authorList>
            <consortium name="Lawrence Berkeley National Laboratory"/>
            <person name="Mondo S.J."/>
            <person name="Hensen N."/>
            <person name="Bonometti L."/>
            <person name="Westerberg I."/>
            <person name="Brannstrom I.O."/>
            <person name="Guillou S."/>
            <person name="Cros-Aarteil S."/>
            <person name="Calhoun S."/>
            <person name="Haridas S."/>
            <person name="Kuo A."/>
            <person name="Pangilinan J."/>
            <person name="Riley R."/>
            <person name="Labutti K."/>
            <person name="Andreopoulos B."/>
            <person name="Lipzen A."/>
            <person name="Chen C."/>
            <person name="Yanf M."/>
            <person name="Daum C."/>
            <person name="Ng V."/>
            <person name="Clum A."/>
            <person name="Steindorff A."/>
            <person name="Ohm R."/>
            <person name="Martin F."/>
            <person name="Silar P."/>
            <person name="Natvig D."/>
            <person name="Lalanne C."/>
            <person name="Gautier V."/>
            <person name="Ament-Velasquez S.L."/>
            <person name="Kruys A."/>
            <person name="Hutchinson M.I."/>
            <person name="Powell A.J."/>
            <person name="Barry K."/>
            <person name="Miller A.N."/>
            <person name="Grigoriev I.V."/>
            <person name="Debuchy R."/>
            <person name="Gladieux P."/>
            <person name="Thoren M.H."/>
            <person name="Johannesson H."/>
        </authorList>
    </citation>
    <scope>NUCLEOTIDE SEQUENCE</scope>
    <source>
        <strain evidence="3">PSN324</strain>
    </source>
</reference>
<feature type="compositionally biased region" description="Polar residues" evidence="1">
    <location>
        <begin position="258"/>
        <end position="271"/>
    </location>
</feature>
<comment type="caution">
    <text evidence="3">The sequence shown here is derived from an EMBL/GenBank/DDBJ whole genome shotgun (WGS) entry which is preliminary data.</text>
</comment>
<evidence type="ECO:0000313" key="4">
    <source>
        <dbReference type="Proteomes" id="UP001321749"/>
    </source>
</evidence>
<keyword evidence="2" id="KW-1133">Transmembrane helix</keyword>
<dbReference type="EMBL" id="MU864977">
    <property type="protein sequence ID" value="KAK4462139.1"/>
    <property type="molecule type" value="Genomic_DNA"/>
</dbReference>
<evidence type="ECO:0000256" key="1">
    <source>
        <dbReference type="SAM" id="MobiDB-lite"/>
    </source>
</evidence>
<organism evidence="3 4">
    <name type="scientific">Cladorrhinum samala</name>
    <dbReference type="NCBI Taxonomy" id="585594"/>
    <lineage>
        <taxon>Eukaryota</taxon>
        <taxon>Fungi</taxon>
        <taxon>Dikarya</taxon>
        <taxon>Ascomycota</taxon>
        <taxon>Pezizomycotina</taxon>
        <taxon>Sordariomycetes</taxon>
        <taxon>Sordariomycetidae</taxon>
        <taxon>Sordariales</taxon>
        <taxon>Podosporaceae</taxon>
        <taxon>Cladorrhinum</taxon>
    </lineage>
</organism>
<feature type="region of interest" description="Disordered" evidence="1">
    <location>
        <begin position="233"/>
        <end position="271"/>
    </location>
</feature>
<name>A0AAV9HN23_9PEZI</name>
<sequence>MPLLHRALLHSRDNGIADPAEPEVDYDLQTRTRGMTVVEIVMTVVLTFLAGALAGYFICDIVAKKQARLFETAMRPLATQLDHLRVQFNGQGQLIAEVGQTATDALNRAEELARGHEEFGSFRQDFVNTVAPPEPQPAVSVPRDEEAVDPVAAPVREGIVVAVQRQEPAVHGERGADAFQVPVTEHGMGIVREEKVAVPISITREEIALPRVPPVAWHEAPIQSPIPAPVQTAEQIAPPSSGEKTMLNQSKPWRIPSPIQSNRTSSGFQQY</sequence>
<feature type="transmembrane region" description="Helical" evidence="2">
    <location>
        <begin position="40"/>
        <end position="59"/>
    </location>
</feature>
<protein>
    <recommendedName>
        <fullName evidence="5">Prepilin-type N-terminal cleavage/methylation domain-containing protein</fullName>
    </recommendedName>
</protein>
<keyword evidence="2" id="KW-0812">Transmembrane</keyword>